<evidence type="ECO:0000256" key="2">
    <source>
        <dbReference type="ARBA" id="ARBA00022475"/>
    </source>
</evidence>
<feature type="transmembrane region" description="Helical" evidence="6">
    <location>
        <begin position="12"/>
        <end position="36"/>
    </location>
</feature>
<evidence type="ECO:0008006" key="9">
    <source>
        <dbReference type="Google" id="ProtNLM"/>
    </source>
</evidence>
<dbReference type="Pfam" id="PF02653">
    <property type="entry name" value="BPD_transp_2"/>
    <property type="match status" value="1"/>
</dbReference>
<feature type="transmembrane region" description="Helical" evidence="6">
    <location>
        <begin position="116"/>
        <end position="133"/>
    </location>
</feature>
<comment type="subcellular location">
    <subcellularLocation>
        <location evidence="1">Cell membrane</location>
        <topology evidence="1">Multi-pass membrane protein</topology>
    </subcellularLocation>
</comment>
<reference evidence="7" key="2">
    <citation type="submission" date="2023-02" db="EMBL/GenBank/DDBJ databases">
        <title>'Rhodoalgimonas zhirmunskyi' gen. nov., isolated from a red alga.</title>
        <authorList>
            <person name="Nedashkovskaya O.I."/>
            <person name="Otstavnykh N.Y."/>
            <person name="Bystritskaya E.P."/>
            <person name="Balabanova L.A."/>
            <person name="Isaeva M.P."/>
        </authorList>
    </citation>
    <scope>NUCLEOTIDE SEQUENCE</scope>
    <source>
        <strain evidence="7">KCTC 52189</strain>
    </source>
</reference>
<dbReference type="GO" id="GO:0005886">
    <property type="term" value="C:plasma membrane"/>
    <property type="evidence" value="ECO:0007669"/>
    <property type="project" value="UniProtKB-SubCell"/>
</dbReference>
<dbReference type="GO" id="GO:0015658">
    <property type="term" value="F:branched-chain amino acid transmembrane transporter activity"/>
    <property type="evidence" value="ECO:0007669"/>
    <property type="project" value="InterPro"/>
</dbReference>
<keyword evidence="4 6" id="KW-1133">Transmembrane helix</keyword>
<evidence type="ECO:0000313" key="7">
    <source>
        <dbReference type="EMBL" id="MDQ2088954.1"/>
    </source>
</evidence>
<dbReference type="InterPro" id="IPR001851">
    <property type="entry name" value="ABC_transp_permease"/>
</dbReference>
<feature type="transmembrane region" description="Helical" evidence="6">
    <location>
        <begin position="220"/>
        <end position="242"/>
    </location>
</feature>
<dbReference type="InterPro" id="IPR043428">
    <property type="entry name" value="LivM-like"/>
</dbReference>
<accession>A0AAE4B417</accession>
<dbReference type="AlphaFoldDB" id="A0AAE4B417"/>
<dbReference type="PANTHER" id="PTHR30482:SF10">
    <property type="entry name" value="HIGH-AFFINITY BRANCHED-CHAIN AMINO ACID TRANSPORT PROTEIN BRAE"/>
    <property type="match status" value="1"/>
</dbReference>
<keyword evidence="2" id="KW-1003">Cell membrane</keyword>
<evidence type="ECO:0000256" key="5">
    <source>
        <dbReference type="ARBA" id="ARBA00023136"/>
    </source>
</evidence>
<dbReference type="PANTHER" id="PTHR30482">
    <property type="entry name" value="HIGH-AFFINITY BRANCHED-CHAIN AMINO ACID TRANSPORT SYSTEM PERMEASE"/>
    <property type="match status" value="1"/>
</dbReference>
<name>A0AAE4B417_9RHOB</name>
<feature type="transmembrane region" description="Helical" evidence="6">
    <location>
        <begin position="174"/>
        <end position="193"/>
    </location>
</feature>
<keyword evidence="8" id="KW-1185">Reference proteome</keyword>
<comment type="caution">
    <text evidence="7">The sequence shown here is derived from an EMBL/GenBank/DDBJ whole genome shotgun (WGS) entry which is preliminary data.</text>
</comment>
<protein>
    <recommendedName>
        <fullName evidence="9">Branched-chain amino acid ABC transporter permease</fullName>
    </recommendedName>
</protein>
<organism evidence="7 8">
    <name type="scientific">Marimonas arenosa</name>
    <dbReference type="NCBI Taxonomy" id="1795305"/>
    <lineage>
        <taxon>Bacteria</taxon>
        <taxon>Pseudomonadati</taxon>
        <taxon>Pseudomonadota</taxon>
        <taxon>Alphaproteobacteria</taxon>
        <taxon>Rhodobacterales</taxon>
        <taxon>Paracoccaceae</taxon>
        <taxon>Marimonas</taxon>
    </lineage>
</organism>
<dbReference type="Proteomes" id="UP001226762">
    <property type="component" value="Unassembled WGS sequence"/>
</dbReference>
<keyword evidence="3 6" id="KW-0812">Transmembrane</keyword>
<gene>
    <name evidence="7" type="ORF">NO357_03440</name>
</gene>
<feature type="transmembrane region" description="Helical" evidence="6">
    <location>
        <begin position="42"/>
        <end position="75"/>
    </location>
</feature>
<evidence type="ECO:0000256" key="6">
    <source>
        <dbReference type="SAM" id="Phobius"/>
    </source>
</evidence>
<evidence type="ECO:0000256" key="3">
    <source>
        <dbReference type="ARBA" id="ARBA00022692"/>
    </source>
</evidence>
<feature type="transmembrane region" description="Helical" evidence="6">
    <location>
        <begin position="87"/>
        <end position="110"/>
    </location>
</feature>
<feature type="transmembrane region" description="Helical" evidence="6">
    <location>
        <begin position="254"/>
        <end position="287"/>
    </location>
</feature>
<feature type="transmembrane region" description="Helical" evidence="6">
    <location>
        <begin position="299"/>
        <end position="324"/>
    </location>
</feature>
<evidence type="ECO:0000256" key="1">
    <source>
        <dbReference type="ARBA" id="ARBA00004651"/>
    </source>
</evidence>
<reference evidence="7" key="1">
    <citation type="submission" date="2022-07" db="EMBL/GenBank/DDBJ databases">
        <authorList>
            <person name="Otstavnykh N."/>
            <person name="Isaeva M."/>
            <person name="Bystritskaya E."/>
        </authorList>
    </citation>
    <scope>NUCLEOTIDE SEQUENCE</scope>
    <source>
        <strain evidence="7">KCTC 52189</strain>
    </source>
</reference>
<dbReference type="EMBL" id="JANHAX010000001">
    <property type="protein sequence ID" value="MDQ2088954.1"/>
    <property type="molecule type" value="Genomic_DNA"/>
</dbReference>
<dbReference type="RefSeq" id="WP_306734212.1">
    <property type="nucleotide sequence ID" value="NZ_JANHAX010000001.1"/>
</dbReference>
<sequence>MSSAMLRQMRPTLVYALLGIVFMFAAPHVLQLFTIINLTTAIALAILALSLALIWGYGGILCFGQVAFFGLGAYVYTISAINIGGSTWAILIAVLLTSAFAAALGYFIFFGRVSDVYLGVITLTVTLIFFSLIRRTSGPEYKIGKALLGGFNGVSSPPINLPWDARTFLFPEQVFYVAMAALILCYVFVGWLVNTKFGRVCVSIRENELRSELLGYDVRLYKLGIFTIGAGIAAVGGVMFCNGVGRITPDVFNLYNAALTIIWVIVGGRGTLIGPIGATFALFYLTSALGGQSVLNNNLVLGVILIVFVLLVPKGVAPTVIDWVNRRRRKRPVRSRRRRRGRAEDAR</sequence>
<dbReference type="CDD" id="cd06581">
    <property type="entry name" value="TM_PBP1_LivM_like"/>
    <property type="match status" value="1"/>
</dbReference>
<evidence type="ECO:0000256" key="4">
    <source>
        <dbReference type="ARBA" id="ARBA00022989"/>
    </source>
</evidence>
<keyword evidence="5 6" id="KW-0472">Membrane</keyword>
<evidence type="ECO:0000313" key="8">
    <source>
        <dbReference type="Proteomes" id="UP001226762"/>
    </source>
</evidence>
<proteinExistence type="predicted"/>